<dbReference type="EMBL" id="CP042344">
    <property type="protein sequence ID" value="QEA12936.1"/>
    <property type="molecule type" value="Genomic_DNA"/>
</dbReference>
<reference evidence="3 4" key="1">
    <citation type="submission" date="2019-07" db="EMBL/GenBank/DDBJ databases">
        <title>Complete genome sequence of Comamonas sp. NLF 7-7 isolated from livestock.</title>
        <authorList>
            <person name="Kim D.H."/>
            <person name="Kim J.G."/>
        </authorList>
    </citation>
    <scope>NUCLEOTIDE SEQUENCE [LARGE SCALE GENOMIC DNA]</scope>
    <source>
        <strain evidence="3 4">NLF 7-7</strain>
    </source>
</reference>
<accession>A0A5B8RTQ6</accession>
<dbReference type="InterPro" id="IPR025877">
    <property type="entry name" value="MobA-like_NTP_Trfase"/>
</dbReference>
<dbReference type="InterPro" id="IPR029044">
    <property type="entry name" value="Nucleotide-diphossugar_trans"/>
</dbReference>
<name>A0A5B8RTQ6_9BURK</name>
<dbReference type="AlphaFoldDB" id="A0A5B8RTQ6"/>
<dbReference type="GO" id="GO:0016779">
    <property type="term" value="F:nucleotidyltransferase activity"/>
    <property type="evidence" value="ECO:0007669"/>
    <property type="project" value="UniProtKB-ARBA"/>
</dbReference>
<evidence type="ECO:0000259" key="2">
    <source>
        <dbReference type="Pfam" id="PF12804"/>
    </source>
</evidence>
<gene>
    <name evidence="3" type="ORF">FOZ74_07790</name>
</gene>
<keyword evidence="1" id="KW-0460">Magnesium</keyword>
<keyword evidence="3" id="KW-0808">Transferase</keyword>
<dbReference type="Pfam" id="PF12804">
    <property type="entry name" value="NTP_transf_3"/>
    <property type="match status" value="1"/>
</dbReference>
<dbReference type="SUPFAM" id="SSF53448">
    <property type="entry name" value="Nucleotide-diphospho-sugar transferases"/>
    <property type="match status" value="1"/>
</dbReference>
<evidence type="ECO:0000313" key="3">
    <source>
        <dbReference type="EMBL" id="QEA12936.1"/>
    </source>
</evidence>
<organism evidence="3 4">
    <name type="scientific">Comamonas flocculans</name>
    <dbReference type="NCBI Taxonomy" id="2597701"/>
    <lineage>
        <taxon>Bacteria</taxon>
        <taxon>Pseudomonadati</taxon>
        <taxon>Pseudomonadota</taxon>
        <taxon>Betaproteobacteria</taxon>
        <taxon>Burkholderiales</taxon>
        <taxon>Comamonadaceae</taxon>
        <taxon>Comamonas</taxon>
    </lineage>
</organism>
<sequence>MTTPEAARPCGAVLLAAGAGRRMGSRPKALLLRDGEPLLLRQARLLAAAGCAPVVVVLGHHREAILQVLQAAQGSHPHLQWTTNPTPEEEPASSLRCGLAALPASLTTVLVALGDQPLLELPDFSAILHAWRARQPGTELVVPTHHGQPGHPLVFGALLRQAVQQGDSVRQWRRAHPERVQTLAADHARYTTDADTPESLQSLQQAHGVALTWPA</sequence>
<dbReference type="Gene3D" id="3.90.550.10">
    <property type="entry name" value="Spore Coat Polysaccharide Biosynthesis Protein SpsA, Chain A"/>
    <property type="match status" value="1"/>
</dbReference>
<dbReference type="RefSeq" id="WP_146912529.1">
    <property type="nucleotide sequence ID" value="NZ_CP042344.1"/>
</dbReference>
<dbReference type="Proteomes" id="UP000321199">
    <property type="component" value="Chromosome"/>
</dbReference>
<proteinExistence type="predicted"/>
<evidence type="ECO:0000313" key="4">
    <source>
        <dbReference type="Proteomes" id="UP000321199"/>
    </source>
</evidence>
<dbReference type="PANTHER" id="PTHR43777:SF1">
    <property type="entry name" value="MOLYBDENUM COFACTOR CYTIDYLYLTRANSFERASE"/>
    <property type="match status" value="1"/>
</dbReference>
<protein>
    <submittedName>
        <fullName evidence="3">Nucleotidyltransferase family protein</fullName>
    </submittedName>
</protein>
<evidence type="ECO:0000256" key="1">
    <source>
        <dbReference type="ARBA" id="ARBA00022842"/>
    </source>
</evidence>
<feature type="domain" description="MobA-like NTP transferase" evidence="2">
    <location>
        <begin position="12"/>
        <end position="168"/>
    </location>
</feature>
<keyword evidence="4" id="KW-1185">Reference proteome</keyword>
<dbReference type="OrthoDB" id="8667343at2"/>
<dbReference type="CDD" id="cd04182">
    <property type="entry name" value="GT_2_like_f"/>
    <property type="match status" value="1"/>
</dbReference>
<dbReference type="KEGG" id="cof:FOZ74_07790"/>
<dbReference type="PANTHER" id="PTHR43777">
    <property type="entry name" value="MOLYBDENUM COFACTOR CYTIDYLYLTRANSFERASE"/>
    <property type="match status" value="1"/>
</dbReference>